<dbReference type="PROSITE" id="PS51257">
    <property type="entry name" value="PROKAR_LIPOPROTEIN"/>
    <property type="match status" value="1"/>
</dbReference>
<evidence type="ECO:0008006" key="3">
    <source>
        <dbReference type="Google" id="ProtNLM"/>
    </source>
</evidence>
<gene>
    <name evidence="1" type="ORF">POL67_14520</name>
</gene>
<sequence length="126" mass="14286">MRLSILIIIAGMLSACTHGEPSKVTLNLEKPTRVNDCNVFLDEALLQDPLVAYLTYACDVPESALNEKNWWGEGSKRPWTGMYVGDCLRLGNRFYCMETIKPGESVTLKATYEITHRRGDHLRPIR</sequence>
<dbReference type="RefSeq" id="WP_271917947.1">
    <property type="nucleotide sequence ID" value="NZ_JAQNDO010000001.1"/>
</dbReference>
<protein>
    <recommendedName>
        <fullName evidence="3">Lipoprotein</fullName>
    </recommendedName>
</protein>
<evidence type="ECO:0000313" key="1">
    <source>
        <dbReference type="EMBL" id="MDC0742566.1"/>
    </source>
</evidence>
<evidence type="ECO:0000313" key="2">
    <source>
        <dbReference type="Proteomes" id="UP001221411"/>
    </source>
</evidence>
<accession>A0ABT5ELC7</accession>
<reference evidence="1 2" key="1">
    <citation type="submission" date="2022-11" db="EMBL/GenBank/DDBJ databases">
        <title>Minimal conservation of predation-associated metabolite biosynthetic gene clusters underscores biosynthetic potential of Myxococcota including descriptions for ten novel species: Archangium lansinium sp. nov., Myxococcus landrumus sp. nov., Nannocystis bai.</title>
        <authorList>
            <person name="Ahearne A."/>
            <person name="Stevens C."/>
            <person name="Dowd S."/>
        </authorList>
    </citation>
    <scope>NUCLEOTIDE SEQUENCE [LARGE SCALE GENOMIC DNA]</scope>
    <source>
        <strain evidence="1 2">RJM3</strain>
    </source>
</reference>
<dbReference type="EMBL" id="JAQNDO010000001">
    <property type="protein sequence ID" value="MDC0742566.1"/>
    <property type="molecule type" value="Genomic_DNA"/>
</dbReference>
<proteinExistence type="predicted"/>
<keyword evidence="2" id="KW-1185">Reference proteome</keyword>
<dbReference type="Proteomes" id="UP001221411">
    <property type="component" value="Unassembled WGS sequence"/>
</dbReference>
<organism evidence="1 2">
    <name type="scientific">Polyangium mundeleinium</name>
    <dbReference type="NCBI Taxonomy" id="2995306"/>
    <lineage>
        <taxon>Bacteria</taxon>
        <taxon>Pseudomonadati</taxon>
        <taxon>Myxococcota</taxon>
        <taxon>Polyangia</taxon>
        <taxon>Polyangiales</taxon>
        <taxon>Polyangiaceae</taxon>
        <taxon>Polyangium</taxon>
    </lineage>
</organism>
<name>A0ABT5ELC7_9BACT</name>
<comment type="caution">
    <text evidence="1">The sequence shown here is derived from an EMBL/GenBank/DDBJ whole genome shotgun (WGS) entry which is preliminary data.</text>
</comment>